<name>A0ABX6P577_9BURK</name>
<organism evidence="1 2">
    <name type="scientific">Ramlibacter terrae</name>
    <dbReference type="NCBI Taxonomy" id="2732511"/>
    <lineage>
        <taxon>Bacteria</taxon>
        <taxon>Pseudomonadati</taxon>
        <taxon>Pseudomonadota</taxon>
        <taxon>Betaproteobacteria</taxon>
        <taxon>Burkholderiales</taxon>
        <taxon>Comamonadaceae</taxon>
        <taxon>Ramlibacter</taxon>
    </lineage>
</organism>
<reference evidence="1 2" key="1">
    <citation type="submission" date="2020-05" db="EMBL/GenBank/DDBJ databases">
        <title>Ramlibacter rhizophilus sp. nov., isolated from rhizosphere soil of national flower Mugunghwa from South Korea.</title>
        <authorList>
            <person name="Zheng-Fei Y."/>
            <person name="Huan T."/>
        </authorList>
    </citation>
    <scope>NUCLEOTIDE SEQUENCE [LARGE SCALE GENOMIC DNA]</scope>
    <source>
        <strain evidence="1 2">H242</strain>
    </source>
</reference>
<dbReference type="EMBL" id="CP053418">
    <property type="protein sequence ID" value="QJW85257.1"/>
    <property type="molecule type" value="Genomic_DNA"/>
</dbReference>
<proteinExistence type="predicted"/>
<evidence type="ECO:0000313" key="1">
    <source>
        <dbReference type="EMBL" id="QJW85257.1"/>
    </source>
</evidence>
<sequence>MLREFAFSPDILLASTYGVRGADGVFLPSEDHGHLALNTLRKGLERAGVVRDLAGGEWLRTVTNTSEGLHPRSREVLTKLQRTGRVVAAPRRLAVQPDQEMAWLNEAVASHLAEPELSQFFGTDAFGTTVSAGDYQNLPKAISKLPFYEPFGGGGCSVKVKRTLAAYLQVLRPVIKHSRSLMFIDPYLDLGAANYRDFLGLLREIGRVRPDARVELHRQIRVTGPGGQLVPAEEWRRRFRQVIDNDAMLRGLDIEIFVWDEFHDRYLISNLMGISVPYGFDTSAREDETGGHS</sequence>
<accession>A0ABX6P577</accession>
<reference evidence="1 2" key="2">
    <citation type="submission" date="2020-05" db="EMBL/GenBank/DDBJ databases">
        <authorList>
            <person name="Khan S.A."/>
            <person name="Jeon C.O."/>
            <person name="Chun B.H."/>
        </authorList>
    </citation>
    <scope>NUCLEOTIDE SEQUENCE [LARGE SCALE GENOMIC DNA]</scope>
    <source>
        <strain evidence="1 2">H242</strain>
    </source>
</reference>
<protein>
    <submittedName>
        <fullName evidence="1">Uncharacterized protein</fullName>
    </submittedName>
</protein>
<keyword evidence="2" id="KW-1185">Reference proteome</keyword>
<evidence type="ECO:0000313" key="2">
    <source>
        <dbReference type="Proteomes" id="UP000500826"/>
    </source>
</evidence>
<dbReference type="Proteomes" id="UP000500826">
    <property type="component" value="Chromosome"/>
</dbReference>
<gene>
    <name evidence="1" type="ORF">HK414_23205</name>
</gene>